<feature type="transmembrane region" description="Helical" evidence="1">
    <location>
        <begin position="343"/>
        <end position="367"/>
    </location>
</feature>
<dbReference type="AlphaFoldDB" id="A0A162EJ00"/>
<dbReference type="PANTHER" id="PTHR37305:SF1">
    <property type="entry name" value="MEMBRANE PROTEIN"/>
    <property type="match status" value="1"/>
</dbReference>
<comment type="caution">
    <text evidence="2">The sequence shown here is derived from an EMBL/GenBank/DDBJ whole genome shotgun (WGS) entry which is preliminary data.</text>
</comment>
<dbReference type="RefSeq" id="WP_061948075.1">
    <property type="nucleotide sequence ID" value="NZ_LTAO01000010.1"/>
</dbReference>
<reference evidence="2" key="1">
    <citation type="submission" date="2016-02" db="EMBL/GenBank/DDBJ databases">
        <title>Genome sequence of Bacillus trypoxylicola KCTC 13244(T).</title>
        <authorList>
            <person name="Jeong H."/>
            <person name="Park S.-H."/>
            <person name="Choi S.-K."/>
        </authorList>
    </citation>
    <scope>NUCLEOTIDE SEQUENCE [LARGE SCALE GENOMIC DNA]</scope>
    <source>
        <strain evidence="2">KCTC 13244</strain>
    </source>
</reference>
<feature type="transmembrane region" description="Helical" evidence="1">
    <location>
        <begin position="301"/>
        <end position="323"/>
    </location>
</feature>
<organism evidence="2 3">
    <name type="scientific">Alkalihalobacillus trypoxylicola</name>
    <dbReference type="NCBI Taxonomy" id="519424"/>
    <lineage>
        <taxon>Bacteria</taxon>
        <taxon>Bacillati</taxon>
        <taxon>Bacillota</taxon>
        <taxon>Bacilli</taxon>
        <taxon>Bacillales</taxon>
        <taxon>Bacillaceae</taxon>
        <taxon>Alkalihalobacillus</taxon>
    </lineage>
</organism>
<evidence type="ECO:0000256" key="1">
    <source>
        <dbReference type="SAM" id="Phobius"/>
    </source>
</evidence>
<gene>
    <name evidence="2" type="ORF">AZF04_17855</name>
</gene>
<accession>A0A162EJ00</accession>
<feature type="transmembrane region" description="Helical" evidence="1">
    <location>
        <begin position="814"/>
        <end position="836"/>
    </location>
</feature>
<feature type="transmembrane region" description="Helical" evidence="1">
    <location>
        <begin position="272"/>
        <end position="294"/>
    </location>
</feature>
<evidence type="ECO:0000313" key="3">
    <source>
        <dbReference type="Proteomes" id="UP000075806"/>
    </source>
</evidence>
<name>A0A162EJ00_9BACI</name>
<evidence type="ECO:0000313" key="2">
    <source>
        <dbReference type="EMBL" id="KYG33024.1"/>
    </source>
</evidence>
<keyword evidence="3" id="KW-1185">Reference proteome</keyword>
<feature type="transmembrane region" description="Helical" evidence="1">
    <location>
        <begin position="665"/>
        <end position="689"/>
    </location>
</feature>
<feature type="transmembrane region" description="Helical" evidence="1">
    <location>
        <begin position="759"/>
        <end position="778"/>
    </location>
</feature>
<keyword evidence="1" id="KW-0812">Transmembrane</keyword>
<dbReference type="STRING" id="519424.AZF04_17855"/>
<protein>
    <submittedName>
        <fullName evidence="2">Uncharacterized protein</fullName>
    </submittedName>
</protein>
<dbReference type="PANTHER" id="PTHR37305">
    <property type="entry name" value="INTEGRAL MEMBRANE PROTEIN-RELATED"/>
    <property type="match status" value="1"/>
</dbReference>
<dbReference type="OrthoDB" id="2446350at2"/>
<feature type="transmembrane region" description="Helical" evidence="1">
    <location>
        <begin position="614"/>
        <end position="637"/>
    </location>
</feature>
<dbReference type="EMBL" id="LTAO01000010">
    <property type="protein sequence ID" value="KYG33024.1"/>
    <property type="molecule type" value="Genomic_DNA"/>
</dbReference>
<keyword evidence="1" id="KW-0472">Membrane</keyword>
<feature type="transmembrane region" description="Helical" evidence="1">
    <location>
        <begin position="734"/>
        <end position="752"/>
    </location>
</feature>
<feature type="transmembrane region" description="Helical" evidence="1">
    <location>
        <begin position="164"/>
        <end position="185"/>
    </location>
</feature>
<sequence>MPNLLFEWKKSWRNHKLLLLIAVSFIIIVSLFLRNVLLQEEFSTNQFDNWINYQQDVFTIMAEYEQGISSETVSERNRELHFNSLEMNEVIFDIQEIIRIEDWKALAQLELTFLEKVQIDMELGGSYSALSEQELNQWIEKNKILVANQLPIESSDYPVTSTSFMKMILLLFSGIMGLLILTFFFSDYISDEFENDTIKTLSTQPVSIKKIFLSKYINFLFITIIWLISIISLSMLVSFFYHQDFGSFVYPQPIEGSGSDFHISTWEYSLKLLLLSVAIYMFYVSKLLVLSVLFQTKLTTLISMFFLLVMGYFLTHNIEWLQFSGNPFLYVNPAMIIEHPNEYGFFIPIMVLVISSVVLFYLSLFLLKFNFVFNKQSNFLKPFKRGEELARKHPFIATFLFEIRKGTRLGKWKLSLIIVIISLISCYGYLNYQKSENELFFNEWVNRDITTLEEQSIPYIEMDIQMGEENVAALAAKESLTEEEEAQLAMLQIYLEEQYQINDNRYEELKRIKTLRSSYHQDNWTDYYDYWIHENRLWKGEIEIPFVEYHYDYTTFTLDASIEEKKWLKQHHLEPVLPSNLVYTIHEQHQNLWDERSWRENTRKIDTTAIFSIYLLYDTAFYFLIIFILVVIFGGGLSDEIGKKNTLSFMKTQPIPFATIFYSKYISALIFSLCIGIGSILAILIIGLIGNRFGDMYFPVLKYGVDRLNSSTIYSEELPFHFIAMGQYILEGSLLYILLLVFILTISIYYSIFVRKHILIMLLTGLTSIGGLFVITSVESLHSIAHLVPFTYLDIPKVINGELAYLLDNQRINILNASISIVVTIILMNSIMYFFIKSK</sequence>
<keyword evidence="1" id="KW-1133">Transmembrane helix</keyword>
<feature type="transmembrane region" description="Helical" evidence="1">
    <location>
        <begin position="17"/>
        <end position="37"/>
    </location>
</feature>
<feature type="transmembrane region" description="Helical" evidence="1">
    <location>
        <begin position="414"/>
        <end position="432"/>
    </location>
</feature>
<dbReference type="Proteomes" id="UP000075806">
    <property type="component" value="Unassembled WGS sequence"/>
</dbReference>
<feature type="transmembrane region" description="Helical" evidence="1">
    <location>
        <begin position="219"/>
        <end position="241"/>
    </location>
</feature>
<proteinExistence type="predicted"/>